<evidence type="ECO:0000313" key="2">
    <source>
        <dbReference type="EMBL" id="CAA6823832.1"/>
    </source>
</evidence>
<dbReference type="AlphaFoldDB" id="A0A6S6TSR9"/>
<evidence type="ECO:0000259" key="1">
    <source>
        <dbReference type="Pfam" id="PF04851"/>
    </source>
</evidence>
<dbReference type="InterPro" id="IPR050742">
    <property type="entry name" value="Helicase_Restrict-Modif_Enz"/>
</dbReference>
<name>A0A6S6TSR9_9GAMM</name>
<dbReference type="GO" id="GO:0016787">
    <property type="term" value="F:hydrolase activity"/>
    <property type="evidence" value="ECO:0007669"/>
    <property type="project" value="InterPro"/>
</dbReference>
<keyword evidence="2" id="KW-0540">Nuclease</keyword>
<dbReference type="InterPro" id="IPR027417">
    <property type="entry name" value="P-loop_NTPase"/>
</dbReference>
<dbReference type="GO" id="GO:0005524">
    <property type="term" value="F:ATP binding"/>
    <property type="evidence" value="ECO:0007669"/>
    <property type="project" value="InterPro"/>
</dbReference>
<dbReference type="SUPFAM" id="SSF52540">
    <property type="entry name" value="P-loop containing nucleoside triphosphate hydrolases"/>
    <property type="match status" value="2"/>
</dbReference>
<reference evidence="2" key="1">
    <citation type="submission" date="2020-01" db="EMBL/GenBank/DDBJ databases">
        <authorList>
            <person name="Meier V. D."/>
            <person name="Meier V D."/>
        </authorList>
    </citation>
    <scope>NUCLEOTIDE SEQUENCE</scope>
    <source>
        <strain evidence="2">HLG_WM_MAG_07</strain>
    </source>
</reference>
<dbReference type="GO" id="GO:0005829">
    <property type="term" value="C:cytosol"/>
    <property type="evidence" value="ECO:0007669"/>
    <property type="project" value="TreeGrafter"/>
</dbReference>
<keyword evidence="2" id="KW-0378">Hydrolase</keyword>
<keyword evidence="2" id="KW-0255">Endonuclease</keyword>
<dbReference type="Gene3D" id="3.40.50.300">
    <property type="entry name" value="P-loop containing nucleotide triphosphate hydrolases"/>
    <property type="match status" value="2"/>
</dbReference>
<dbReference type="Pfam" id="PF04851">
    <property type="entry name" value="ResIII"/>
    <property type="match status" value="1"/>
</dbReference>
<feature type="domain" description="Helicase/UvrB N-terminal" evidence="1">
    <location>
        <begin position="5"/>
        <end position="244"/>
    </location>
</feature>
<dbReference type="GO" id="GO:0004519">
    <property type="term" value="F:endonuclease activity"/>
    <property type="evidence" value="ECO:0007669"/>
    <property type="project" value="UniProtKB-KW"/>
</dbReference>
<accession>A0A6S6TSR9</accession>
<dbReference type="EMBL" id="CACVAY010000116">
    <property type="protein sequence ID" value="CAA6823832.1"/>
    <property type="molecule type" value="Genomic_DNA"/>
</dbReference>
<protein>
    <submittedName>
        <fullName evidence="2">Restriction endonuclease subunit R</fullName>
    </submittedName>
</protein>
<proteinExistence type="predicted"/>
<organism evidence="2">
    <name type="scientific">uncultured Thiotrichaceae bacterium</name>
    <dbReference type="NCBI Taxonomy" id="298394"/>
    <lineage>
        <taxon>Bacteria</taxon>
        <taxon>Pseudomonadati</taxon>
        <taxon>Pseudomonadota</taxon>
        <taxon>Gammaproteobacteria</taxon>
        <taxon>Thiotrichales</taxon>
        <taxon>Thiotrichaceae</taxon>
        <taxon>environmental samples</taxon>
    </lineage>
</organism>
<gene>
    <name evidence="2" type="ORF">HELGO_WM21459</name>
</gene>
<dbReference type="PANTHER" id="PTHR47396:SF1">
    <property type="entry name" value="ATP-DEPENDENT HELICASE IRC3-RELATED"/>
    <property type="match status" value="1"/>
</dbReference>
<sequence length="893" mass="101345">MRFEAKTYQQQVLDSTKLFFRQCHLLPNPSVAFNAVTEELWGNGLSYNKLEGFPADMPYFCLRIPTGGGKTWLAAKSVQSINRHLLRSDYSVILWLVPSRQIRDQTLKGLRDHQHPLHAALREAGDINVLDLDEAKSMTRATLDTSTTVIVATRQAFQVEDTESRKVYESSGALMHHFEHLSAIQKTELLNDGETMPYSLANALRLRRPFVIVDEAHNSRTELGFDTLAKFRPAGIMELTATPDLVKTPSNVLHSISASELKAEEMIKLPIRLETEPDWQHCLADAIARRGELQTVAVQEQREGEAYLRPVVLIQAEARRKGIETRDVYQVKQELIDNHNIPDDEIIIATGQEKGLEQIDTEFKKGIADPDCPVKYIITQKALAEGWDCPSAYILVSIASLHSSTAVEQILGRVLRQPGAKQRTSPLLNQSYAFVVSRSFSDTASALRDRLVTGAGFERKNVQEFVQAANPDQGRLDLDGGKVTMQPIQIQLVKKPDLKVVTKPVKDKVTWDNKKKTLTITQPLSVEETQELKTSIDDFISQQAIEEAAEISRTSAIEVFTTPAEQGEVFRIPQLAVQLQGELQLFDDPELLEYPWDLSIYDAHPVRDELMLLDAAMKVSEGGEIDISDEGKITTTFIADLQRDLGLAYQPEHWDETKVSAWLCQNIPEESITHENKIAFVAAWVRHLLDVPDYDIARLNQQKFFIRDLIEQRITHLRKSAVTEAYQTTLFGDESGHNLAVNDTYSFTFNPQVYSPSSYYDPNTSKHGYYNFKKHYYGQIGDFDSGEEFECACWLDQQAEKGRVKFWVRNLVRKEGCSFFLQKAVDRFYPDYICVLPNDSILVIEYKGADKWSTDKVKADRNIGNLWASLSHGKCQFVMVKNKEWEQVNDFLS</sequence>
<dbReference type="GO" id="GO:0003677">
    <property type="term" value="F:DNA binding"/>
    <property type="evidence" value="ECO:0007669"/>
    <property type="project" value="InterPro"/>
</dbReference>
<dbReference type="InterPro" id="IPR006935">
    <property type="entry name" value="Helicase/UvrB_N"/>
</dbReference>
<dbReference type="PANTHER" id="PTHR47396">
    <property type="entry name" value="TYPE I RESTRICTION ENZYME ECOKI R PROTEIN"/>
    <property type="match status" value="1"/>
</dbReference>